<dbReference type="Pfam" id="PF02899">
    <property type="entry name" value="Phage_int_SAM_1"/>
    <property type="match status" value="1"/>
</dbReference>
<evidence type="ECO:0000259" key="6">
    <source>
        <dbReference type="PROSITE" id="PS51900"/>
    </source>
</evidence>
<organism evidence="7 8">
    <name type="scientific">Saccharomonospora cyanea NA-134</name>
    <dbReference type="NCBI Taxonomy" id="882082"/>
    <lineage>
        <taxon>Bacteria</taxon>
        <taxon>Bacillati</taxon>
        <taxon>Actinomycetota</taxon>
        <taxon>Actinomycetes</taxon>
        <taxon>Pseudonocardiales</taxon>
        <taxon>Pseudonocardiaceae</taxon>
        <taxon>Saccharomonospora</taxon>
    </lineage>
</organism>
<keyword evidence="1" id="KW-0229">DNA integration</keyword>
<dbReference type="Gene3D" id="1.10.443.10">
    <property type="entry name" value="Intergrase catalytic core"/>
    <property type="match status" value="1"/>
</dbReference>
<feature type="domain" description="Tyr recombinase" evidence="5">
    <location>
        <begin position="184"/>
        <end position="359"/>
    </location>
</feature>
<dbReference type="GO" id="GO:0003677">
    <property type="term" value="F:DNA binding"/>
    <property type="evidence" value="ECO:0007669"/>
    <property type="project" value="UniProtKB-UniRule"/>
</dbReference>
<evidence type="ECO:0000313" key="7">
    <source>
        <dbReference type="EMBL" id="EHR61589.1"/>
    </source>
</evidence>
<dbReference type="SUPFAM" id="SSF56349">
    <property type="entry name" value="DNA breaking-rejoining enzymes"/>
    <property type="match status" value="1"/>
</dbReference>
<protein>
    <submittedName>
        <fullName evidence="7">Site-specific recombinase XerD</fullName>
    </submittedName>
</protein>
<reference evidence="7 8" key="1">
    <citation type="submission" date="2011-11" db="EMBL/GenBank/DDBJ databases">
        <title>The Noncontiguous Finished sequence of Saccharomonospora cyanea NA-134.</title>
        <authorList>
            <consortium name="US DOE Joint Genome Institute"/>
            <person name="Lucas S."/>
            <person name="Han J."/>
            <person name="Lapidus A."/>
            <person name="Cheng J.-F."/>
            <person name="Goodwin L."/>
            <person name="Pitluck S."/>
            <person name="Peters L."/>
            <person name="Ovchinnikova G."/>
            <person name="Lu M."/>
            <person name="Detter J.C."/>
            <person name="Han C."/>
            <person name="Tapia R."/>
            <person name="Land M."/>
            <person name="Hauser L."/>
            <person name="Kyrpides N."/>
            <person name="Ivanova N."/>
            <person name="Pagani I."/>
            <person name="Brambilla E.-M."/>
            <person name="Klenk H.-P."/>
            <person name="Woyke T."/>
        </authorList>
    </citation>
    <scope>NUCLEOTIDE SEQUENCE [LARGE SCALE GENOMIC DNA]</scope>
    <source>
        <strain evidence="7 8">NA-134</strain>
    </source>
</reference>
<evidence type="ECO:0000256" key="1">
    <source>
        <dbReference type="ARBA" id="ARBA00022908"/>
    </source>
</evidence>
<sequence>MMDPLDHTMMTSPRTGLSVPGAVLRPTHLALPSPGLSARQVDDAVRHQLVADIGAQRLEALSRSLDRTTFGVVLHWLSSYQRRSLDTKRGYAEDVCRIAEWFSAATGRRPADLLNGVTFDTVTAWSLYAKSKGWSARTQRRYLSALSSLFDHARSAHRLAVENPVHLATHAPPIGTSTNGRPPGATRVLELPEVAALAAACSDHEEHLVFELLFTQGLRESEVVSLDIDNLDRAHVPPVLSVARKGGRWVRRRLGDTAARHLDAYLDGRLTGPVLVHPETGLRRDRHQLISITRRLARHARLREPRKVTPHVLRATAITALLDKGKPLQEVQEWAGHAHASTTRGYWERRNSVQRDAALSATLTADLAEAAAELAE</sequence>
<dbReference type="InterPro" id="IPR011010">
    <property type="entry name" value="DNA_brk_join_enz"/>
</dbReference>
<dbReference type="GO" id="GO:0015074">
    <property type="term" value="P:DNA integration"/>
    <property type="evidence" value="ECO:0007669"/>
    <property type="project" value="UniProtKB-KW"/>
</dbReference>
<dbReference type="InterPro" id="IPR044068">
    <property type="entry name" value="CB"/>
</dbReference>
<gene>
    <name evidence="7" type="ORF">SaccyDRAFT_2743</name>
</gene>
<dbReference type="PROSITE" id="PS51898">
    <property type="entry name" value="TYR_RECOMBINASE"/>
    <property type="match status" value="1"/>
</dbReference>
<evidence type="ECO:0000313" key="8">
    <source>
        <dbReference type="Proteomes" id="UP000002791"/>
    </source>
</evidence>
<dbReference type="InterPro" id="IPR002104">
    <property type="entry name" value="Integrase_catalytic"/>
</dbReference>
<keyword evidence="2 4" id="KW-0238">DNA-binding</keyword>
<dbReference type="InterPro" id="IPR013762">
    <property type="entry name" value="Integrase-like_cat_sf"/>
</dbReference>
<evidence type="ECO:0000259" key="5">
    <source>
        <dbReference type="PROSITE" id="PS51898"/>
    </source>
</evidence>
<dbReference type="InterPro" id="IPR004107">
    <property type="entry name" value="Integrase_SAM-like_N"/>
</dbReference>
<dbReference type="Pfam" id="PF00589">
    <property type="entry name" value="Phage_integrase"/>
    <property type="match status" value="1"/>
</dbReference>
<dbReference type="PROSITE" id="PS51900">
    <property type="entry name" value="CB"/>
    <property type="match status" value="1"/>
</dbReference>
<dbReference type="InterPro" id="IPR010998">
    <property type="entry name" value="Integrase_recombinase_N"/>
</dbReference>
<name>H5XGP6_9PSEU</name>
<dbReference type="CDD" id="cd00397">
    <property type="entry name" value="DNA_BRE_C"/>
    <property type="match status" value="1"/>
</dbReference>
<dbReference type="Proteomes" id="UP000002791">
    <property type="component" value="Chromosome"/>
</dbReference>
<dbReference type="EMBL" id="CM001440">
    <property type="protein sequence ID" value="EHR61589.1"/>
    <property type="molecule type" value="Genomic_DNA"/>
</dbReference>
<dbReference type="AlphaFoldDB" id="H5XGP6"/>
<evidence type="ECO:0000256" key="2">
    <source>
        <dbReference type="ARBA" id="ARBA00023125"/>
    </source>
</evidence>
<keyword evidence="3" id="KW-0233">DNA recombination</keyword>
<feature type="domain" description="Core-binding (CB)" evidence="6">
    <location>
        <begin position="67"/>
        <end position="154"/>
    </location>
</feature>
<dbReference type="PANTHER" id="PTHR30349:SF81">
    <property type="entry name" value="TYROSINE RECOMBINASE XERC"/>
    <property type="match status" value="1"/>
</dbReference>
<dbReference type="InterPro" id="IPR050090">
    <property type="entry name" value="Tyrosine_recombinase_XerCD"/>
</dbReference>
<dbReference type="PANTHER" id="PTHR30349">
    <property type="entry name" value="PHAGE INTEGRASE-RELATED"/>
    <property type="match status" value="1"/>
</dbReference>
<proteinExistence type="predicted"/>
<evidence type="ECO:0000256" key="4">
    <source>
        <dbReference type="PROSITE-ProRule" id="PRU01248"/>
    </source>
</evidence>
<dbReference type="Gene3D" id="1.10.150.130">
    <property type="match status" value="1"/>
</dbReference>
<keyword evidence="8" id="KW-1185">Reference proteome</keyword>
<dbReference type="HOGENOM" id="CLU_027562_52_0_11"/>
<evidence type="ECO:0000256" key="3">
    <source>
        <dbReference type="ARBA" id="ARBA00023172"/>
    </source>
</evidence>
<dbReference type="STRING" id="882082.SaccyDRAFT_2743"/>
<dbReference type="GO" id="GO:0006310">
    <property type="term" value="P:DNA recombination"/>
    <property type="evidence" value="ECO:0007669"/>
    <property type="project" value="UniProtKB-KW"/>
</dbReference>
<accession>H5XGP6</accession>
<dbReference type="eggNOG" id="COG4974">
    <property type="taxonomic scope" value="Bacteria"/>
</dbReference>